<dbReference type="Proteomes" id="UP001362999">
    <property type="component" value="Unassembled WGS sequence"/>
</dbReference>
<evidence type="ECO:0000313" key="3">
    <source>
        <dbReference type="EMBL" id="KAK7027210.1"/>
    </source>
</evidence>
<reference evidence="3 4" key="1">
    <citation type="journal article" date="2024" name="J Genomics">
        <title>Draft genome sequencing and assembly of Favolaschia claudopus CIRM-BRFM 2984 isolated from oak limbs.</title>
        <authorList>
            <person name="Navarro D."/>
            <person name="Drula E."/>
            <person name="Chaduli D."/>
            <person name="Cazenave R."/>
            <person name="Ahrendt S."/>
            <person name="Wang J."/>
            <person name="Lipzen A."/>
            <person name="Daum C."/>
            <person name="Barry K."/>
            <person name="Grigoriev I.V."/>
            <person name="Favel A."/>
            <person name="Rosso M.N."/>
            <person name="Martin F."/>
        </authorList>
    </citation>
    <scope>NUCLEOTIDE SEQUENCE [LARGE SCALE GENOMIC DNA]</scope>
    <source>
        <strain evidence="3 4">CIRM-BRFM 2984</strain>
    </source>
</reference>
<evidence type="ECO:0000313" key="4">
    <source>
        <dbReference type="Proteomes" id="UP001362999"/>
    </source>
</evidence>
<evidence type="ECO:0000256" key="2">
    <source>
        <dbReference type="SAM" id="SignalP"/>
    </source>
</evidence>
<feature type="chain" id="PRO_5043732132" evidence="2">
    <location>
        <begin position="20"/>
        <end position="79"/>
    </location>
</feature>
<dbReference type="AlphaFoldDB" id="A0AAW0BM71"/>
<gene>
    <name evidence="3" type="ORF">R3P38DRAFT_981145</name>
</gene>
<name>A0AAW0BM71_9AGAR</name>
<organism evidence="3 4">
    <name type="scientific">Favolaschia claudopus</name>
    <dbReference type="NCBI Taxonomy" id="2862362"/>
    <lineage>
        <taxon>Eukaryota</taxon>
        <taxon>Fungi</taxon>
        <taxon>Dikarya</taxon>
        <taxon>Basidiomycota</taxon>
        <taxon>Agaricomycotina</taxon>
        <taxon>Agaricomycetes</taxon>
        <taxon>Agaricomycetidae</taxon>
        <taxon>Agaricales</taxon>
        <taxon>Marasmiineae</taxon>
        <taxon>Mycenaceae</taxon>
        <taxon>Favolaschia</taxon>
    </lineage>
</organism>
<evidence type="ECO:0000256" key="1">
    <source>
        <dbReference type="SAM" id="MobiDB-lite"/>
    </source>
</evidence>
<keyword evidence="4" id="KW-1185">Reference proteome</keyword>
<feature type="signal peptide" evidence="2">
    <location>
        <begin position="1"/>
        <end position="19"/>
    </location>
</feature>
<sequence length="79" mass="8286">MAFSRLTQFLFHVIAPVLGDDSDVLHMHQATSNRPSDTWLAPVELQPPVQVGSEPGEAGESGEAGEPGGSRSSRGEGEA</sequence>
<keyword evidence="2" id="KW-0732">Signal</keyword>
<comment type="caution">
    <text evidence="3">The sequence shown here is derived from an EMBL/GenBank/DDBJ whole genome shotgun (WGS) entry which is preliminary data.</text>
</comment>
<feature type="region of interest" description="Disordered" evidence="1">
    <location>
        <begin position="32"/>
        <end position="79"/>
    </location>
</feature>
<dbReference type="EMBL" id="JAWWNJ010000030">
    <property type="protein sequence ID" value="KAK7027210.1"/>
    <property type="molecule type" value="Genomic_DNA"/>
</dbReference>
<accession>A0AAW0BM71</accession>
<protein>
    <submittedName>
        <fullName evidence="3">Uncharacterized protein</fullName>
    </submittedName>
</protein>
<proteinExistence type="predicted"/>